<dbReference type="RefSeq" id="WP_169210450.1">
    <property type="nucleotide sequence ID" value="NZ_JAATNW010000004.1"/>
</dbReference>
<dbReference type="EMBL" id="JAATNW010000004">
    <property type="protein sequence ID" value="NMH59874.1"/>
    <property type="molecule type" value="Genomic_DNA"/>
</dbReference>
<evidence type="ECO:0000256" key="1">
    <source>
        <dbReference type="SAM" id="SignalP"/>
    </source>
</evidence>
<organism evidence="2 3">
    <name type="scientific">Alteromonas ponticola</name>
    <dbReference type="NCBI Taxonomy" id="2720613"/>
    <lineage>
        <taxon>Bacteria</taxon>
        <taxon>Pseudomonadati</taxon>
        <taxon>Pseudomonadota</taxon>
        <taxon>Gammaproteobacteria</taxon>
        <taxon>Alteromonadales</taxon>
        <taxon>Alteromonadaceae</taxon>
        <taxon>Alteromonas/Salinimonas group</taxon>
        <taxon>Alteromonas</taxon>
    </lineage>
</organism>
<sequence>MRYVNRLRILVLIAFGMSAQAVSATTLQFHAWGGNAQVNKYLQWVADEVRNQHDITLNHVKLADTSDAVARVLAEKAAGNHSQGAVDLIWINGENFAAMQRHNLLLKNWVGKLPNFALTNPSNNPAMVTDFGLPTQGQEAPWGRAAMVFYYNQQHVTEPPQNLNQLMQFAKQHPGRFSYPLPSDYLGISFLKYALLVLNKDNTAPLYAPVTATRFDETSAPLWAFLDQLHPLMWRQGSHMVRQASQLQQLMSASEVLLAFSFTAAEIPGAVTRYDLPERTRTYAMQEGSLGNVHFVGISYNTAHPEAAKQVVNFLLSPKAQAKKQQQAVWGDETVLDVAMLSAETQRLFAVEDLHPAALPPGAIYRLLPEPHASWTDALREAWFVRYGARW</sequence>
<comment type="caution">
    <text evidence="2">The sequence shown here is derived from an EMBL/GenBank/DDBJ whole genome shotgun (WGS) entry which is preliminary data.</text>
</comment>
<dbReference type="PANTHER" id="PTHR42779:SF1">
    <property type="entry name" value="PROTEIN YNJB"/>
    <property type="match status" value="1"/>
</dbReference>
<dbReference type="Pfam" id="PF13416">
    <property type="entry name" value="SBP_bac_8"/>
    <property type="match status" value="1"/>
</dbReference>
<dbReference type="Proteomes" id="UP000709336">
    <property type="component" value="Unassembled WGS sequence"/>
</dbReference>
<feature type="signal peptide" evidence="1">
    <location>
        <begin position="1"/>
        <end position="23"/>
    </location>
</feature>
<keyword evidence="1" id="KW-0732">Signal</keyword>
<evidence type="ECO:0000313" key="3">
    <source>
        <dbReference type="Proteomes" id="UP000709336"/>
    </source>
</evidence>
<dbReference type="PIRSF" id="PIRSF029172">
    <property type="entry name" value="UCP029172_ABC_sbc_YnjB"/>
    <property type="match status" value="1"/>
</dbReference>
<keyword evidence="3" id="KW-1185">Reference proteome</keyword>
<dbReference type="InterPro" id="IPR027020">
    <property type="entry name" value="YnjB"/>
</dbReference>
<dbReference type="SUPFAM" id="SSF53850">
    <property type="entry name" value="Periplasmic binding protein-like II"/>
    <property type="match status" value="1"/>
</dbReference>
<protein>
    <submittedName>
        <fullName evidence="2">ABC transporter substrate-binding protein</fullName>
    </submittedName>
</protein>
<reference evidence="2 3" key="1">
    <citation type="submission" date="2020-03" db="EMBL/GenBank/DDBJ databases">
        <title>Alteromonas ponticola sp. nov., isolated from seawater.</title>
        <authorList>
            <person name="Yoon J.-H."/>
            <person name="Kim Y.-O."/>
        </authorList>
    </citation>
    <scope>NUCLEOTIDE SEQUENCE [LARGE SCALE GENOMIC DNA]</scope>
    <source>
        <strain evidence="2 3">MYP5</strain>
    </source>
</reference>
<gene>
    <name evidence="2" type="ORF">HCJ96_07595</name>
</gene>
<dbReference type="Gene3D" id="3.40.190.10">
    <property type="entry name" value="Periplasmic binding protein-like II"/>
    <property type="match status" value="2"/>
</dbReference>
<name>A0ABX1R1A9_9ALTE</name>
<accession>A0ABX1R1A9</accession>
<dbReference type="NCBIfam" id="NF008633">
    <property type="entry name" value="PRK11622.1"/>
    <property type="match status" value="1"/>
</dbReference>
<feature type="chain" id="PRO_5046285300" evidence="1">
    <location>
        <begin position="24"/>
        <end position="391"/>
    </location>
</feature>
<dbReference type="PANTHER" id="PTHR42779">
    <property type="entry name" value="PROTEIN YNJB"/>
    <property type="match status" value="1"/>
</dbReference>
<evidence type="ECO:0000313" key="2">
    <source>
        <dbReference type="EMBL" id="NMH59874.1"/>
    </source>
</evidence>
<dbReference type="InterPro" id="IPR006059">
    <property type="entry name" value="SBP"/>
</dbReference>
<proteinExistence type="predicted"/>